<dbReference type="VEuPathDB" id="ToxoDB:TGP89_290670"/>
<comment type="catalytic activity">
    <reaction evidence="2">
        <text>Release of N-terminal proline from a peptide.</text>
        <dbReference type="EC" id="3.4.11.5"/>
    </reaction>
</comment>
<sequence length="781" mass="83200">MVPPTPGASCLLSRTRQRNVLPLACSLCLYTVTVCSALRRDPTFLLNQLKIGPQFAHFSPFVETGRTSSHSGVSPSTFSGSLRSRQHAFTMRPSSFPAFLVKLPAKHKNQCRQSAAALAGSTACWQSSLHAPACAFPFSRRNGGHPERRDAPSLSSPRSSPASFLPVLRPVTSPLPCVWKAGTPHARPLALPLPPVRTASLATFSSGSSPRLSSNHSEMSRVPAPLTVVKTDPTAIPFVGCQPAKKVRMEAVDISEAEKYSGDLIVFSVLAPGCFHDAPNASQPQKGPIALPELAQKFDDAVGQGMLKDAVEAADFKAKMGSQVFVRLPSKSAPAVKHLAALGFGSIAEVTPSAVTKAAAAFASMLLRGSGEKAKTVAVVLPTCQKVCPSAEGQRKTREMKERVVTSFLETLLVELQPDLRFKGDREDGKHSGPQVEKLTLFTDDVEAVNRAIARAKVVAPGVYFAQELVNAPANYCNPVTLARAAVEMAKEAGLEAEVLQQDDIEKLKMGCYLAVAKGSLFPPQFIHLTYKSSNPKRRVAFVGKGICFDAGGYNLKTGGAQIELMKFDMGGAAAVLGAARALGELKPENVEVHFLVAACENMISAKSYRPGDVITASNGKTVEVGNTDAEGRLTLADALVYAEKTVKADTIVDVATLTGAVIVALGYKYAGLWSNKECLASSILKSAENSGEYMWHMPLAKDYAEALDSKCADMNNVGGKGKGGSIIAAVFLNKFIEQASWAHIDIAGTAWDMKTSMATGFGVRTLVEYIMDISAQTKEN</sequence>
<dbReference type="HAMAP" id="MF_00181">
    <property type="entry name" value="Cytosol_peptidase_M17"/>
    <property type="match status" value="1"/>
</dbReference>
<gene>
    <name evidence="9" type="ORF">TGP89_290670</name>
</gene>
<dbReference type="SUPFAM" id="SSF52949">
    <property type="entry name" value="Macro domain-like"/>
    <property type="match status" value="1"/>
</dbReference>
<evidence type="ECO:0000256" key="6">
    <source>
        <dbReference type="ARBA" id="ARBA00022801"/>
    </source>
</evidence>
<dbReference type="PRINTS" id="PR00481">
    <property type="entry name" value="LAMNOPPTDASE"/>
</dbReference>
<evidence type="ECO:0000259" key="8">
    <source>
        <dbReference type="PROSITE" id="PS00631"/>
    </source>
</evidence>
<keyword evidence="5" id="KW-0645">Protease</keyword>
<evidence type="ECO:0000256" key="1">
    <source>
        <dbReference type="ARBA" id="ARBA00000135"/>
    </source>
</evidence>
<evidence type="ECO:0000256" key="7">
    <source>
        <dbReference type="SAM" id="MobiDB-lite"/>
    </source>
</evidence>
<feature type="compositionally biased region" description="Low complexity" evidence="7">
    <location>
        <begin position="152"/>
        <end position="161"/>
    </location>
</feature>
<dbReference type="InterPro" id="IPR008283">
    <property type="entry name" value="Peptidase_M17_N"/>
</dbReference>
<dbReference type="GO" id="GO:0006508">
    <property type="term" value="P:proteolysis"/>
    <property type="evidence" value="ECO:0007669"/>
    <property type="project" value="UniProtKB-KW"/>
</dbReference>
<dbReference type="CDD" id="cd00433">
    <property type="entry name" value="Peptidase_M17"/>
    <property type="match status" value="1"/>
</dbReference>
<dbReference type="Proteomes" id="UP000028828">
    <property type="component" value="Unassembled WGS sequence"/>
</dbReference>
<evidence type="ECO:0000256" key="4">
    <source>
        <dbReference type="ARBA" id="ARBA00022438"/>
    </source>
</evidence>
<comment type="catalytic activity">
    <reaction evidence="1">
        <text>Release of an N-terminal amino acid, Xaa-|-Yaa-, in which Xaa is preferably Leu, but may be other amino acids including Pro although not Arg or Lys, and Yaa may be Pro. Amino acid amides and methyl esters are also readily hydrolyzed, but rates on arylamides are exceedingly low.</text>
        <dbReference type="EC" id="3.4.11.1"/>
    </reaction>
</comment>
<protein>
    <submittedName>
        <fullName evidence="9">Leucyl aminopeptidase LAP</fullName>
        <ecNumber evidence="9">3.4.11.1</ecNumber>
    </submittedName>
</protein>
<dbReference type="InterPro" id="IPR023042">
    <property type="entry name" value="Peptidase_M17_leu_NH2_pept"/>
</dbReference>
<dbReference type="InterPro" id="IPR043472">
    <property type="entry name" value="Macro_dom-like"/>
</dbReference>
<dbReference type="Gene3D" id="3.40.630.10">
    <property type="entry name" value="Zn peptidases"/>
    <property type="match status" value="1"/>
</dbReference>
<dbReference type="EMBL" id="AEYI02001986">
    <property type="protein sequence ID" value="KFG31133.1"/>
    <property type="molecule type" value="Genomic_DNA"/>
</dbReference>
<dbReference type="InterPro" id="IPR011356">
    <property type="entry name" value="Leucine_aapep/pepB"/>
</dbReference>
<reference evidence="9 10" key="1">
    <citation type="submission" date="2014-03" db="EMBL/GenBank/DDBJ databases">
        <authorList>
            <person name="Sibley D."/>
            <person name="Venepally P."/>
            <person name="Karamycheva S."/>
            <person name="Hadjithomas M."/>
            <person name="Khan A."/>
            <person name="Brunk B."/>
            <person name="Roos D."/>
            <person name="Caler E."/>
            <person name="Lorenzi H."/>
        </authorList>
    </citation>
    <scope>NUCLEOTIDE SEQUENCE [LARGE SCALE GENOMIC DNA]</scope>
    <source>
        <strain evidence="10">p89</strain>
    </source>
</reference>
<proteinExistence type="inferred from homology"/>
<dbReference type="PANTHER" id="PTHR11963:SF23">
    <property type="entry name" value="CYTOSOL AMINOPEPTIDASE"/>
    <property type="match status" value="1"/>
</dbReference>
<dbReference type="OrthoDB" id="412814at2759"/>
<dbReference type="Gene3D" id="3.40.220.10">
    <property type="entry name" value="Leucine Aminopeptidase, subunit E, domain 1"/>
    <property type="match status" value="1"/>
</dbReference>
<dbReference type="SUPFAM" id="SSF53187">
    <property type="entry name" value="Zn-dependent exopeptidases"/>
    <property type="match status" value="1"/>
</dbReference>
<comment type="similarity">
    <text evidence="3">Belongs to the peptidase M17 family.</text>
</comment>
<dbReference type="NCBIfam" id="NF002076">
    <property type="entry name" value="PRK00913.2-3"/>
    <property type="match status" value="1"/>
</dbReference>
<keyword evidence="6 9" id="KW-0378">Hydrolase</keyword>
<organism evidence="9 10">
    <name type="scientific">Toxoplasma gondii p89</name>
    <dbReference type="NCBI Taxonomy" id="943119"/>
    <lineage>
        <taxon>Eukaryota</taxon>
        <taxon>Sar</taxon>
        <taxon>Alveolata</taxon>
        <taxon>Apicomplexa</taxon>
        <taxon>Conoidasida</taxon>
        <taxon>Coccidia</taxon>
        <taxon>Eucoccidiorida</taxon>
        <taxon>Eimeriorina</taxon>
        <taxon>Sarcocystidae</taxon>
        <taxon>Toxoplasma</taxon>
    </lineage>
</organism>
<feature type="domain" description="Cytosol aminopeptidase" evidence="8">
    <location>
        <begin position="627"/>
        <end position="634"/>
    </location>
</feature>
<comment type="caution">
    <text evidence="9">The sequence shown here is derived from an EMBL/GenBank/DDBJ whole genome shotgun (WGS) entry which is preliminary data.</text>
</comment>
<dbReference type="GO" id="GO:0030145">
    <property type="term" value="F:manganese ion binding"/>
    <property type="evidence" value="ECO:0007669"/>
    <property type="project" value="InterPro"/>
</dbReference>
<dbReference type="GO" id="GO:0005737">
    <property type="term" value="C:cytoplasm"/>
    <property type="evidence" value="ECO:0007669"/>
    <property type="project" value="InterPro"/>
</dbReference>
<dbReference type="InterPro" id="IPR000819">
    <property type="entry name" value="Peptidase_M17_C"/>
</dbReference>
<dbReference type="PANTHER" id="PTHR11963">
    <property type="entry name" value="LEUCINE AMINOPEPTIDASE-RELATED"/>
    <property type="match status" value="1"/>
</dbReference>
<evidence type="ECO:0000256" key="5">
    <source>
        <dbReference type="ARBA" id="ARBA00022670"/>
    </source>
</evidence>
<evidence type="ECO:0000313" key="9">
    <source>
        <dbReference type="EMBL" id="KFG31133.1"/>
    </source>
</evidence>
<dbReference type="EC" id="3.4.11.1" evidence="9"/>
<dbReference type="PROSITE" id="PS00631">
    <property type="entry name" value="CYTOSOL_AP"/>
    <property type="match status" value="1"/>
</dbReference>
<evidence type="ECO:0000313" key="10">
    <source>
        <dbReference type="Proteomes" id="UP000028828"/>
    </source>
</evidence>
<feature type="region of interest" description="Disordered" evidence="7">
    <location>
        <begin position="141"/>
        <end position="161"/>
    </location>
</feature>
<keyword evidence="4 9" id="KW-0031">Aminopeptidase</keyword>
<evidence type="ECO:0000256" key="2">
    <source>
        <dbReference type="ARBA" id="ARBA00001585"/>
    </source>
</evidence>
<dbReference type="GO" id="GO:0070006">
    <property type="term" value="F:metalloaminopeptidase activity"/>
    <property type="evidence" value="ECO:0007669"/>
    <property type="project" value="InterPro"/>
</dbReference>
<dbReference type="AlphaFoldDB" id="A0A086JG65"/>
<accession>A0A086JG65</accession>
<name>A0A086JG65_TOXGO</name>
<dbReference type="Pfam" id="PF00883">
    <property type="entry name" value="Peptidase_M17"/>
    <property type="match status" value="1"/>
</dbReference>
<evidence type="ECO:0000256" key="3">
    <source>
        <dbReference type="ARBA" id="ARBA00009528"/>
    </source>
</evidence>
<dbReference type="Pfam" id="PF02789">
    <property type="entry name" value="Peptidase_M17_N"/>
    <property type="match status" value="1"/>
</dbReference>